<dbReference type="EMBL" id="WNTK01000012">
    <property type="protein sequence ID" value="KAG9475909.1"/>
    <property type="molecule type" value="Genomic_DNA"/>
</dbReference>
<organism evidence="2 3">
    <name type="scientific">Eleutherodactylus coqui</name>
    <name type="common">Puerto Rican coqui</name>
    <dbReference type="NCBI Taxonomy" id="57060"/>
    <lineage>
        <taxon>Eukaryota</taxon>
        <taxon>Metazoa</taxon>
        <taxon>Chordata</taxon>
        <taxon>Craniata</taxon>
        <taxon>Vertebrata</taxon>
        <taxon>Euteleostomi</taxon>
        <taxon>Amphibia</taxon>
        <taxon>Batrachia</taxon>
        <taxon>Anura</taxon>
        <taxon>Neobatrachia</taxon>
        <taxon>Hyloidea</taxon>
        <taxon>Eleutherodactylidae</taxon>
        <taxon>Eleutherodactylinae</taxon>
        <taxon>Eleutherodactylus</taxon>
        <taxon>Eleutherodactylus</taxon>
    </lineage>
</organism>
<keyword evidence="3" id="KW-1185">Reference proteome</keyword>
<name>A0A8J6K5C4_ELECQ</name>
<reference evidence="2" key="1">
    <citation type="thesis" date="2020" institute="ProQuest LLC" country="789 East Eisenhower Parkway, Ann Arbor, MI, USA">
        <title>Comparative Genomics and Chromosome Evolution.</title>
        <authorList>
            <person name="Mudd A.B."/>
        </authorList>
    </citation>
    <scope>NUCLEOTIDE SEQUENCE</scope>
    <source>
        <strain evidence="2">HN-11 Male</strain>
        <tissue evidence="2">Kidney and liver</tissue>
    </source>
</reference>
<accession>A0A8J6K5C4</accession>
<evidence type="ECO:0000313" key="2">
    <source>
        <dbReference type="EMBL" id="KAG9475909.1"/>
    </source>
</evidence>
<comment type="caution">
    <text evidence="2">The sequence shown here is derived from an EMBL/GenBank/DDBJ whole genome shotgun (WGS) entry which is preliminary data.</text>
</comment>
<dbReference type="Proteomes" id="UP000770717">
    <property type="component" value="Unassembled WGS sequence"/>
</dbReference>
<dbReference type="AlphaFoldDB" id="A0A8J6K5C4"/>
<gene>
    <name evidence="2" type="ORF">GDO78_004004</name>
</gene>
<protein>
    <submittedName>
        <fullName evidence="2">Uncharacterized protein</fullName>
    </submittedName>
</protein>
<feature type="region of interest" description="Disordered" evidence="1">
    <location>
        <begin position="60"/>
        <end position="81"/>
    </location>
</feature>
<evidence type="ECO:0000256" key="1">
    <source>
        <dbReference type="SAM" id="MobiDB-lite"/>
    </source>
</evidence>
<sequence length="81" mass="8912">MLNLATSAFRTSQADYREPQTGSCQLCRFAASQCISVYQADLPIRIPENGRNGKVEFLTTSERKTQGHGPAAPLDFRGQAH</sequence>
<proteinExistence type="predicted"/>
<evidence type="ECO:0000313" key="3">
    <source>
        <dbReference type="Proteomes" id="UP000770717"/>
    </source>
</evidence>